<feature type="region of interest" description="Disordered" evidence="2">
    <location>
        <begin position="121"/>
        <end position="157"/>
    </location>
</feature>
<reference evidence="3" key="1">
    <citation type="journal article" date="2019" name="Sci. Rep.">
        <title>Draft genome of Tanacetum cinerariifolium, the natural source of mosquito coil.</title>
        <authorList>
            <person name="Yamashiro T."/>
            <person name="Shiraishi A."/>
            <person name="Satake H."/>
            <person name="Nakayama K."/>
        </authorList>
    </citation>
    <scope>NUCLEOTIDE SEQUENCE</scope>
</reference>
<keyword evidence="1" id="KW-0175">Coiled coil</keyword>
<evidence type="ECO:0000256" key="1">
    <source>
        <dbReference type="SAM" id="Coils"/>
    </source>
</evidence>
<feature type="compositionally biased region" description="Basic and acidic residues" evidence="2">
    <location>
        <begin position="121"/>
        <end position="132"/>
    </location>
</feature>
<organism evidence="3">
    <name type="scientific">Tanacetum cinerariifolium</name>
    <name type="common">Dalmatian daisy</name>
    <name type="synonym">Chrysanthemum cinerariifolium</name>
    <dbReference type="NCBI Taxonomy" id="118510"/>
    <lineage>
        <taxon>Eukaryota</taxon>
        <taxon>Viridiplantae</taxon>
        <taxon>Streptophyta</taxon>
        <taxon>Embryophyta</taxon>
        <taxon>Tracheophyta</taxon>
        <taxon>Spermatophyta</taxon>
        <taxon>Magnoliopsida</taxon>
        <taxon>eudicotyledons</taxon>
        <taxon>Gunneridae</taxon>
        <taxon>Pentapetalae</taxon>
        <taxon>asterids</taxon>
        <taxon>campanulids</taxon>
        <taxon>Asterales</taxon>
        <taxon>Asteraceae</taxon>
        <taxon>Asteroideae</taxon>
        <taxon>Anthemideae</taxon>
        <taxon>Anthemidinae</taxon>
        <taxon>Tanacetum</taxon>
    </lineage>
</organism>
<name>A0A699QPX1_TANCI</name>
<feature type="coiled-coil region" evidence="1">
    <location>
        <begin position="12"/>
        <end position="53"/>
    </location>
</feature>
<evidence type="ECO:0000313" key="3">
    <source>
        <dbReference type="EMBL" id="GFC72320.1"/>
    </source>
</evidence>
<comment type="caution">
    <text evidence="3">The sequence shown here is derived from an EMBL/GenBank/DDBJ whole genome shotgun (WGS) entry which is preliminary data.</text>
</comment>
<gene>
    <name evidence="3" type="ORF">Tci_844290</name>
</gene>
<evidence type="ECO:0000256" key="2">
    <source>
        <dbReference type="SAM" id="MobiDB-lite"/>
    </source>
</evidence>
<sequence length="185" mass="21578">MTKSDLDAAQIAKDAEVARLVYEEELEELEREKEKIQREEEAFKAAIAEMYNEVQAGIEADALFAAKAAQRSAEIRSRPPTKSQLKNLMMTYLKNMGGYKYSQLKAKTFAEIQGLYERQKKVKQEGDKENIRKRPGRRLKMKATKKSKRQKTNSDLKEEEHLKTFLQIIPNKEEEVDYEVLIRDF</sequence>
<feature type="compositionally biased region" description="Basic residues" evidence="2">
    <location>
        <begin position="133"/>
        <end position="151"/>
    </location>
</feature>
<proteinExistence type="predicted"/>
<protein>
    <submittedName>
        <fullName evidence="3">Uncharacterized protein</fullName>
    </submittedName>
</protein>
<accession>A0A699QPX1</accession>
<dbReference type="AlphaFoldDB" id="A0A699QPX1"/>
<dbReference type="EMBL" id="BKCJ011037328">
    <property type="protein sequence ID" value="GFC72320.1"/>
    <property type="molecule type" value="Genomic_DNA"/>
</dbReference>